<dbReference type="Pfam" id="PF08447">
    <property type="entry name" value="PAS_3"/>
    <property type="match status" value="1"/>
</dbReference>
<dbReference type="Pfam" id="PF00563">
    <property type="entry name" value="EAL"/>
    <property type="match status" value="1"/>
</dbReference>
<dbReference type="PANTHER" id="PTHR44757">
    <property type="entry name" value="DIGUANYLATE CYCLASE DGCP"/>
    <property type="match status" value="1"/>
</dbReference>
<dbReference type="InterPro" id="IPR029787">
    <property type="entry name" value="Nucleotide_cyclase"/>
</dbReference>
<dbReference type="Gene3D" id="3.30.70.270">
    <property type="match status" value="1"/>
</dbReference>
<dbReference type="InterPro" id="IPR043128">
    <property type="entry name" value="Rev_trsase/Diguanyl_cyclase"/>
</dbReference>
<evidence type="ECO:0000259" key="3">
    <source>
        <dbReference type="PROSITE" id="PS50113"/>
    </source>
</evidence>
<dbReference type="Gene3D" id="3.20.20.450">
    <property type="entry name" value="EAL domain"/>
    <property type="match status" value="1"/>
</dbReference>
<name>A0A1H2X9J7_THIRO</name>
<dbReference type="InterPro" id="IPR013655">
    <property type="entry name" value="PAS_fold_3"/>
</dbReference>
<dbReference type="NCBIfam" id="TIGR00254">
    <property type="entry name" value="GGDEF"/>
    <property type="match status" value="1"/>
</dbReference>
<dbReference type="InterPro" id="IPR035965">
    <property type="entry name" value="PAS-like_dom_sf"/>
</dbReference>
<proteinExistence type="predicted"/>
<feature type="domain" description="GGDEF" evidence="5">
    <location>
        <begin position="368"/>
        <end position="501"/>
    </location>
</feature>
<dbReference type="InterPro" id="IPR035919">
    <property type="entry name" value="EAL_sf"/>
</dbReference>
<dbReference type="SMART" id="SM00091">
    <property type="entry name" value="PAS"/>
    <property type="match status" value="2"/>
</dbReference>
<dbReference type="SUPFAM" id="SSF141868">
    <property type="entry name" value="EAL domain-like"/>
    <property type="match status" value="1"/>
</dbReference>
<evidence type="ECO:0000259" key="4">
    <source>
        <dbReference type="PROSITE" id="PS50883"/>
    </source>
</evidence>
<dbReference type="PROSITE" id="PS50113">
    <property type="entry name" value="PAC"/>
    <property type="match status" value="1"/>
</dbReference>
<dbReference type="SMART" id="SM00086">
    <property type="entry name" value="PAC"/>
    <property type="match status" value="2"/>
</dbReference>
<dbReference type="CDD" id="cd01949">
    <property type="entry name" value="GGDEF"/>
    <property type="match status" value="1"/>
</dbReference>
<dbReference type="EMBL" id="FNNZ01000010">
    <property type="protein sequence ID" value="SDW89475.1"/>
    <property type="molecule type" value="Genomic_DNA"/>
</dbReference>
<dbReference type="InterPro" id="IPR001633">
    <property type="entry name" value="EAL_dom"/>
</dbReference>
<reference evidence="7" key="1">
    <citation type="submission" date="2016-10" db="EMBL/GenBank/DDBJ databases">
        <authorList>
            <person name="Varghese N."/>
            <person name="Submissions S."/>
        </authorList>
    </citation>
    <scope>NUCLEOTIDE SEQUENCE [LARGE SCALE GENOMIC DNA]</scope>
    <source>
        <strain evidence="7">DSM 217</strain>
    </source>
</reference>
<gene>
    <name evidence="6" type="ORF">SAMN05421783_11090</name>
</gene>
<feature type="domain" description="PAS" evidence="2">
    <location>
        <begin position="207"/>
        <end position="279"/>
    </location>
</feature>
<dbReference type="SUPFAM" id="SSF55073">
    <property type="entry name" value="Nucleotide cyclase"/>
    <property type="match status" value="1"/>
</dbReference>
<dbReference type="RefSeq" id="WP_093032157.1">
    <property type="nucleotide sequence ID" value="NZ_FNNZ01000010.1"/>
</dbReference>
<dbReference type="InterPro" id="IPR000160">
    <property type="entry name" value="GGDEF_dom"/>
</dbReference>
<dbReference type="Pfam" id="PF00990">
    <property type="entry name" value="GGDEF"/>
    <property type="match status" value="1"/>
</dbReference>
<dbReference type="Proteomes" id="UP000198816">
    <property type="component" value="Unassembled WGS sequence"/>
</dbReference>
<dbReference type="InterPro" id="IPR001610">
    <property type="entry name" value="PAC"/>
</dbReference>
<dbReference type="PROSITE" id="PS50112">
    <property type="entry name" value="PAS"/>
    <property type="match status" value="1"/>
</dbReference>
<dbReference type="AlphaFoldDB" id="A0A1H2X9J7"/>
<dbReference type="InterPro" id="IPR000700">
    <property type="entry name" value="PAS-assoc_C"/>
</dbReference>
<dbReference type="NCBIfam" id="TIGR00229">
    <property type="entry name" value="sensory_box"/>
    <property type="match status" value="2"/>
</dbReference>
<dbReference type="SMART" id="SM00267">
    <property type="entry name" value="GGDEF"/>
    <property type="match status" value="1"/>
</dbReference>
<evidence type="ECO:0000256" key="1">
    <source>
        <dbReference type="ARBA" id="ARBA00001946"/>
    </source>
</evidence>
<evidence type="ECO:0000259" key="2">
    <source>
        <dbReference type="PROSITE" id="PS50112"/>
    </source>
</evidence>
<dbReference type="CDD" id="cd00130">
    <property type="entry name" value="PAS"/>
    <property type="match status" value="2"/>
</dbReference>
<dbReference type="InterPro" id="IPR000014">
    <property type="entry name" value="PAS"/>
</dbReference>
<dbReference type="FunFam" id="3.30.70.270:FF:000001">
    <property type="entry name" value="Diguanylate cyclase domain protein"/>
    <property type="match status" value="1"/>
</dbReference>
<keyword evidence="7" id="KW-1185">Reference proteome</keyword>
<dbReference type="SMART" id="SM00052">
    <property type="entry name" value="EAL"/>
    <property type="match status" value="1"/>
</dbReference>
<protein>
    <submittedName>
        <fullName evidence="6">PAS domain S-box-containing protein/diguanylate cyclase (GGDEF) domain-containing protein</fullName>
    </submittedName>
</protein>
<dbReference type="SUPFAM" id="SSF55785">
    <property type="entry name" value="PYP-like sensor domain (PAS domain)"/>
    <property type="match status" value="2"/>
</dbReference>
<dbReference type="Pfam" id="PF13188">
    <property type="entry name" value="PAS_8"/>
    <property type="match status" value="1"/>
</dbReference>
<dbReference type="PROSITE" id="PS50887">
    <property type="entry name" value="GGDEF"/>
    <property type="match status" value="1"/>
</dbReference>
<dbReference type="InterPro" id="IPR052155">
    <property type="entry name" value="Biofilm_reg_signaling"/>
</dbReference>
<evidence type="ECO:0000313" key="6">
    <source>
        <dbReference type="EMBL" id="SDW89475.1"/>
    </source>
</evidence>
<accession>A0A1H2X9J7</accession>
<dbReference type="CDD" id="cd01948">
    <property type="entry name" value="EAL"/>
    <property type="match status" value="1"/>
</dbReference>
<dbReference type="PANTHER" id="PTHR44757:SF2">
    <property type="entry name" value="BIOFILM ARCHITECTURE MAINTENANCE PROTEIN MBAA"/>
    <property type="match status" value="1"/>
</dbReference>
<dbReference type="OrthoDB" id="8553030at2"/>
<evidence type="ECO:0000259" key="5">
    <source>
        <dbReference type="PROSITE" id="PS50887"/>
    </source>
</evidence>
<evidence type="ECO:0000313" key="7">
    <source>
        <dbReference type="Proteomes" id="UP000198816"/>
    </source>
</evidence>
<dbReference type="Gene3D" id="3.30.450.20">
    <property type="entry name" value="PAS domain"/>
    <property type="match status" value="2"/>
</dbReference>
<feature type="domain" description="PAC" evidence="3">
    <location>
        <begin position="284"/>
        <end position="336"/>
    </location>
</feature>
<dbReference type="GO" id="GO:0003824">
    <property type="term" value="F:catalytic activity"/>
    <property type="evidence" value="ECO:0007669"/>
    <property type="project" value="UniProtKB-ARBA"/>
</dbReference>
<dbReference type="PROSITE" id="PS50883">
    <property type="entry name" value="EAL"/>
    <property type="match status" value="1"/>
</dbReference>
<organism evidence="6 7">
    <name type="scientific">Thiocapsa roseopersicina</name>
    <dbReference type="NCBI Taxonomy" id="1058"/>
    <lineage>
        <taxon>Bacteria</taxon>
        <taxon>Pseudomonadati</taxon>
        <taxon>Pseudomonadota</taxon>
        <taxon>Gammaproteobacteria</taxon>
        <taxon>Chromatiales</taxon>
        <taxon>Chromatiaceae</taxon>
        <taxon>Thiocapsa</taxon>
    </lineage>
</organism>
<feature type="domain" description="EAL" evidence="4">
    <location>
        <begin position="510"/>
        <end position="764"/>
    </location>
</feature>
<sequence>MSTAADQPATDAGNPFEIPDEELRARALLALRQGRFDLAEKLLVGKDVDQAALVESLRIYQAELEIQNEELQRSHHRTQIALNRFMAFFDSLPVAELVVDGQGLVKEANEEARRLFGLRDTVYHQYFFIRLIEERDRGPAIHALAHLRPEEPIDLHELKFRTKTDEVFVGDLHMAALPTDEDEGRRVLCAVVDRTEAVLQREALRESRERYRVIAEFSSDWEYWIGPDARYRYVSPACTRLTGYPSAAFVADADLFGRLLHPDDRHLWEQHLGAHLADESSGIPAIELRIRHLDGHEHWIEHSCTPVFGESGDFLGRRGVNRDITELKRSREQLHFLAQHDALTGLPNRSLFRQRLEEAIPRTIRRGGETALLFLDLDRFKIVNDTLGHPVGDLLLKQVAARLTQAVRASDTVARLGGDEFVVISEDVQEPNDAAILARRLLDLFAAPFDVEGRELFLTLSIGIGIYPLDGVDGDTLIRHADIAMYRAKAAGRNGFRFFDPEMSEGAAERLRLEQELRSALPRDELMLEYQPQVGLPDGELCGVEVLCRWDHPRLGLLSPAQFLPLANDIGLIDQLDLWVLEHACIQVAAWDRVGFSVPRLAVNLSVHRIQSDDVLEQIKSILARTGIDPRRLELELIEASIMERPAHTIANLEQLSGLGIGLAVDDFGTGCSSLACIKRLAIRRLKIDRSFIERLMTGTDDEAIVRAVIGLARSLGLAVLAEGVETAAQAELLIRECCDEAQGYLFGRAVGPAELASRYCSGKT</sequence>
<comment type="cofactor">
    <cofactor evidence="1">
        <name>Mg(2+)</name>
        <dbReference type="ChEBI" id="CHEBI:18420"/>
    </cofactor>
</comment>
<dbReference type="STRING" id="1058.SAMN05421783_11090"/>